<name>A0ABV7J7J1_9GAMM</name>
<evidence type="ECO:0000313" key="1">
    <source>
        <dbReference type="EMBL" id="MFC3194088.1"/>
    </source>
</evidence>
<organism evidence="1 2">
    <name type="scientific">Marinicella sediminis</name>
    <dbReference type="NCBI Taxonomy" id="1792834"/>
    <lineage>
        <taxon>Bacteria</taxon>
        <taxon>Pseudomonadati</taxon>
        <taxon>Pseudomonadota</taxon>
        <taxon>Gammaproteobacteria</taxon>
        <taxon>Lysobacterales</taxon>
        <taxon>Marinicellaceae</taxon>
        <taxon>Marinicella</taxon>
    </lineage>
</organism>
<comment type="caution">
    <text evidence="1">The sequence shown here is derived from an EMBL/GenBank/DDBJ whole genome shotgun (WGS) entry which is preliminary data.</text>
</comment>
<sequence length="424" mass="50042">MKKRRFINRFLPKVWKNYGDTGRIDELNELLKNAVDEQDKTATDYFVLGNMFFGGYPELSVHFMKKAEQLLPDNPAIHFERAIQEHARDNCVDAVKYYDRFFESDFGATHATARARGAECYLKTGRYSDAIDSWIAADHGDNHISIEKAIFSMYEGEPYFSLRLKLLNKIIKGNETDLFPELISMDLNWRRDWWNIDVNEKHLVSDMTLASKMLSDDEYQKLVVMTHLEKLDKSKEDMLQLLDESNLWNESSSLPKSDVLMYHLIFYLSKQGIVKTDELLSRFESELRERVFNENEHSKNLDILAFIYSETDEDKLREIDRLGWKKYHLPNYALSLLLAEKDEAKFEALLNEMAQDFPYEPQIALLRLSRNKDKNKETELMANMVIGEYKNVQNRFNSYQLKDYMYSLAKQIKHRVYTDNLNRD</sequence>
<proteinExistence type="predicted"/>
<evidence type="ECO:0000313" key="2">
    <source>
        <dbReference type="Proteomes" id="UP001595533"/>
    </source>
</evidence>
<dbReference type="SUPFAM" id="SSF48452">
    <property type="entry name" value="TPR-like"/>
    <property type="match status" value="1"/>
</dbReference>
<reference evidence="2" key="1">
    <citation type="journal article" date="2019" name="Int. J. Syst. Evol. Microbiol.">
        <title>The Global Catalogue of Microorganisms (GCM) 10K type strain sequencing project: providing services to taxonomists for standard genome sequencing and annotation.</title>
        <authorList>
            <consortium name="The Broad Institute Genomics Platform"/>
            <consortium name="The Broad Institute Genome Sequencing Center for Infectious Disease"/>
            <person name="Wu L."/>
            <person name="Ma J."/>
        </authorList>
    </citation>
    <scope>NUCLEOTIDE SEQUENCE [LARGE SCALE GENOMIC DNA]</scope>
    <source>
        <strain evidence="2">KCTC 42953</strain>
    </source>
</reference>
<gene>
    <name evidence="1" type="ORF">ACFODZ_07530</name>
</gene>
<dbReference type="Gene3D" id="1.25.40.10">
    <property type="entry name" value="Tetratricopeptide repeat domain"/>
    <property type="match status" value="1"/>
</dbReference>
<keyword evidence="2" id="KW-1185">Reference proteome</keyword>
<dbReference type="InterPro" id="IPR011990">
    <property type="entry name" value="TPR-like_helical_dom_sf"/>
</dbReference>
<dbReference type="RefSeq" id="WP_077412047.1">
    <property type="nucleotide sequence ID" value="NZ_JBHRTS010000003.1"/>
</dbReference>
<dbReference type="EMBL" id="JBHRTS010000003">
    <property type="protein sequence ID" value="MFC3194088.1"/>
    <property type="molecule type" value="Genomic_DNA"/>
</dbReference>
<dbReference type="Proteomes" id="UP001595533">
    <property type="component" value="Unassembled WGS sequence"/>
</dbReference>
<accession>A0ABV7J7J1</accession>
<protein>
    <submittedName>
        <fullName evidence="1">Tetratricopeptide repeat protein</fullName>
    </submittedName>
</protein>